<evidence type="ECO:0008006" key="9">
    <source>
        <dbReference type="Google" id="ProtNLM"/>
    </source>
</evidence>
<dbReference type="GO" id="GO:0022857">
    <property type="term" value="F:transmembrane transporter activity"/>
    <property type="evidence" value="ECO:0007669"/>
    <property type="project" value="InterPro"/>
</dbReference>
<keyword evidence="8" id="KW-1185">Reference proteome</keyword>
<keyword evidence="3 6" id="KW-0812">Transmembrane</keyword>
<keyword evidence="5 6" id="KW-0472">Membrane</keyword>
<evidence type="ECO:0000313" key="8">
    <source>
        <dbReference type="Proteomes" id="UP000799439"/>
    </source>
</evidence>
<accession>A0A9P4ITK3</accession>
<evidence type="ECO:0000256" key="3">
    <source>
        <dbReference type="ARBA" id="ARBA00022692"/>
    </source>
</evidence>
<dbReference type="Gene3D" id="1.20.1740.10">
    <property type="entry name" value="Amino acid/polyamine transporter I"/>
    <property type="match status" value="1"/>
</dbReference>
<evidence type="ECO:0000256" key="4">
    <source>
        <dbReference type="ARBA" id="ARBA00022989"/>
    </source>
</evidence>
<evidence type="ECO:0000256" key="6">
    <source>
        <dbReference type="SAM" id="Phobius"/>
    </source>
</evidence>
<evidence type="ECO:0000256" key="5">
    <source>
        <dbReference type="ARBA" id="ARBA00023136"/>
    </source>
</evidence>
<organism evidence="7 8">
    <name type="scientific">Myriangium duriaei CBS 260.36</name>
    <dbReference type="NCBI Taxonomy" id="1168546"/>
    <lineage>
        <taxon>Eukaryota</taxon>
        <taxon>Fungi</taxon>
        <taxon>Dikarya</taxon>
        <taxon>Ascomycota</taxon>
        <taxon>Pezizomycotina</taxon>
        <taxon>Dothideomycetes</taxon>
        <taxon>Dothideomycetidae</taxon>
        <taxon>Myriangiales</taxon>
        <taxon>Myriangiaceae</taxon>
        <taxon>Myriangium</taxon>
    </lineage>
</organism>
<comment type="caution">
    <text evidence="7">The sequence shown here is derived from an EMBL/GenBank/DDBJ whole genome shotgun (WGS) entry which is preliminary data.</text>
</comment>
<feature type="transmembrane region" description="Helical" evidence="6">
    <location>
        <begin position="184"/>
        <end position="205"/>
    </location>
</feature>
<sequence>MASMAPTCGGQYHWVSEFAPPSQQKLASYITGWMLFLRWQAGEAGGLFIVGSLIQSLLVVHDSNYAPKGWQALLMIVVVSLAAGALSLKITTGHLVVFNFSMVVHILSCFTTVAILWILAPHTYSGVSLGSFTNRGGWSSTGLTLMVGQVSMVAALGGFDVAVHMAEEVQNANVVVPRIMVNSLLINGVLGVIAAATFAYCVPSIEDAIGDSTGYPFLYTLKLTMSPVGVYVLTFFLMILIMAGDVTFMVATARAAFAFARDQGLPFSDWISKLDRRTRSPNNAIFLSTIISILLSIIYVGSPVAYNAILSVGASGQLASYGLAVTYLIYRRLAAPSSIPHAKWSLGRYGLTINILAAAYSWMVFVWSFFPVAVDPTPQSFNWAPLIFVGTCALATVYYFTVGKKRYKGPVMLTQKTR</sequence>
<comment type="subcellular location">
    <subcellularLocation>
        <location evidence="1">Membrane</location>
        <topology evidence="1">Multi-pass membrane protein</topology>
    </subcellularLocation>
</comment>
<dbReference type="OrthoDB" id="3257095at2759"/>
<dbReference type="Proteomes" id="UP000799439">
    <property type="component" value="Unassembled WGS sequence"/>
</dbReference>
<dbReference type="InterPro" id="IPR002293">
    <property type="entry name" value="AA/rel_permease1"/>
</dbReference>
<feature type="transmembrane region" description="Helical" evidence="6">
    <location>
        <begin position="95"/>
        <end position="120"/>
    </location>
</feature>
<keyword evidence="4 6" id="KW-1133">Transmembrane helix</keyword>
<dbReference type="Pfam" id="PF13520">
    <property type="entry name" value="AA_permease_2"/>
    <property type="match status" value="1"/>
</dbReference>
<dbReference type="EMBL" id="ML996094">
    <property type="protein sequence ID" value="KAF2148086.1"/>
    <property type="molecule type" value="Genomic_DNA"/>
</dbReference>
<feature type="transmembrane region" description="Helical" evidence="6">
    <location>
        <begin position="382"/>
        <end position="402"/>
    </location>
</feature>
<gene>
    <name evidence="7" type="ORF">K461DRAFT_283163</name>
</gene>
<dbReference type="PIRSF" id="PIRSF006060">
    <property type="entry name" value="AA_transporter"/>
    <property type="match status" value="1"/>
</dbReference>
<keyword evidence="2" id="KW-0813">Transport</keyword>
<feature type="transmembrane region" description="Helical" evidence="6">
    <location>
        <begin position="140"/>
        <end position="163"/>
    </location>
</feature>
<dbReference type="GO" id="GO:0016020">
    <property type="term" value="C:membrane"/>
    <property type="evidence" value="ECO:0007669"/>
    <property type="project" value="UniProtKB-SubCell"/>
</dbReference>
<evidence type="ECO:0000256" key="2">
    <source>
        <dbReference type="ARBA" id="ARBA00022448"/>
    </source>
</evidence>
<dbReference type="PANTHER" id="PTHR45649:SF4">
    <property type="entry name" value="TRANSPORTER, PUTATIVE (EUROFUNG)-RELATED"/>
    <property type="match status" value="1"/>
</dbReference>
<feature type="transmembrane region" description="Helical" evidence="6">
    <location>
        <begin position="351"/>
        <end position="370"/>
    </location>
</feature>
<protein>
    <recommendedName>
        <fullName evidence="9">Amino acid permease/ SLC12A domain-containing protein</fullName>
    </recommendedName>
</protein>
<dbReference type="AlphaFoldDB" id="A0A9P4ITK3"/>
<proteinExistence type="predicted"/>
<feature type="transmembrane region" description="Helical" evidence="6">
    <location>
        <begin position="35"/>
        <end position="58"/>
    </location>
</feature>
<dbReference type="PANTHER" id="PTHR45649">
    <property type="entry name" value="AMINO-ACID PERMEASE BAT1"/>
    <property type="match status" value="1"/>
</dbReference>
<evidence type="ECO:0000313" key="7">
    <source>
        <dbReference type="EMBL" id="KAF2148086.1"/>
    </source>
</evidence>
<feature type="transmembrane region" description="Helical" evidence="6">
    <location>
        <begin position="70"/>
        <end position="88"/>
    </location>
</feature>
<feature type="transmembrane region" description="Helical" evidence="6">
    <location>
        <begin position="308"/>
        <end position="330"/>
    </location>
</feature>
<evidence type="ECO:0000256" key="1">
    <source>
        <dbReference type="ARBA" id="ARBA00004141"/>
    </source>
</evidence>
<feature type="transmembrane region" description="Helical" evidence="6">
    <location>
        <begin position="283"/>
        <end position="302"/>
    </location>
</feature>
<feature type="transmembrane region" description="Helical" evidence="6">
    <location>
        <begin position="225"/>
        <end position="251"/>
    </location>
</feature>
<name>A0A9P4ITK3_9PEZI</name>
<reference evidence="7" key="1">
    <citation type="journal article" date="2020" name="Stud. Mycol.">
        <title>101 Dothideomycetes genomes: a test case for predicting lifestyles and emergence of pathogens.</title>
        <authorList>
            <person name="Haridas S."/>
            <person name="Albert R."/>
            <person name="Binder M."/>
            <person name="Bloem J."/>
            <person name="Labutti K."/>
            <person name="Salamov A."/>
            <person name="Andreopoulos B."/>
            <person name="Baker S."/>
            <person name="Barry K."/>
            <person name="Bills G."/>
            <person name="Bluhm B."/>
            <person name="Cannon C."/>
            <person name="Castanera R."/>
            <person name="Culley D."/>
            <person name="Daum C."/>
            <person name="Ezra D."/>
            <person name="Gonzalez J."/>
            <person name="Henrissat B."/>
            <person name="Kuo A."/>
            <person name="Liang C."/>
            <person name="Lipzen A."/>
            <person name="Lutzoni F."/>
            <person name="Magnuson J."/>
            <person name="Mondo S."/>
            <person name="Nolan M."/>
            <person name="Ohm R."/>
            <person name="Pangilinan J."/>
            <person name="Park H.-J."/>
            <person name="Ramirez L."/>
            <person name="Alfaro M."/>
            <person name="Sun H."/>
            <person name="Tritt A."/>
            <person name="Yoshinaga Y."/>
            <person name="Zwiers L.-H."/>
            <person name="Turgeon B."/>
            <person name="Goodwin S."/>
            <person name="Spatafora J."/>
            <person name="Crous P."/>
            <person name="Grigoriev I."/>
        </authorList>
    </citation>
    <scope>NUCLEOTIDE SEQUENCE</scope>
    <source>
        <strain evidence="7">CBS 260.36</strain>
    </source>
</reference>